<feature type="compositionally biased region" description="Low complexity" evidence="7">
    <location>
        <begin position="195"/>
        <end position="206"/>
    </location>
</feature>
<dbReference type="AlphaFoldDB" id="A0ABD0W627"/>
<evidence type="ECO:0000259" key="8">
    <source>
        <dbReference type="PROSITE" id="PS50960"/>
    </source>
</evidence>
<dbReference type="Gene3D" id="1.10.10.60">
    <property type="entry name" value="Homeodomain-like"/>
    <property type="match status" value="1"/>
</dbReference>
<reference evidence="9 10" key="1">
    <citation type="submission" date="2024-06" db="EMBL/GenBank/DDBJ databases">
        <authorList>
            <person name="Pan Q."/>
            <person name="Wen M."/>
            <person name="Jouanno E."/>
            <person name="Zahm M."/>
            <person name="Klopp C."/>
            <person name="Cabau C."/>
            <person name="Louis A."/>
            <person name="Berthelot C."/>
            <person name="Parey E."/>
            <person name="Roest Crollius H."/>
            <person name="Montfort J."/>
            <person name="Robinson-Rechavi M."/>
            <person name="Bouchez O."/>
            <person name="Lampietro C."/>
            <person name="Lopez Roques C."/>
            <person name="Donnadieu C."/>
            <person name="Postlethwait J."/>
            <person name="Bobe J."/>
            <person name="Verreycken H."/>
            <person name="Guiguen Y."/>
        </authorList>
    </citation>
    <scope>NUCLEOTIDE SEQUENCE [LARGE SCALE GENOMIC DNA]</scope>
    <source>
        <strain evidence="9">Up_M1</strain>
        <tissue evidence="9">Testis</tissue>
    </source>
</reference>
<keyword evidence="2" id="KW-0805">Transcription regulation</keyword>
<feature type="DNA-binding region" description="H-T-H motif" evidence="6">
    <location>
        <begin position="537"/>
        <end position="557"/>
    </location>
</feature>
<evidence type="ECO:0000256" key="5">
    <source>
        <dbReference type="ARBA" id="ARBA00023242"/>
    </source>
</evidence>
<organism evidence="9 10">
    <name type="scientific">Umbra pygmaea</name>
    <name type="common">Eastern mudminnow</name>
    <dbReference type="NCBI Taxonomy" id="75934"/>
    <lineage>
        <taxon>Eukaryota</taxon>
        <taxon>Metazoa</taxon>
        <taxon>Chordata</taxon>
        <taxon>Craniata</taxon>
        <taxon>Vertebrata</taxon>
        <taxon>Euteleostomi</taxon>
        <taxon>Actinopterygii</taxon>
        <taxon>Neopterygii</taxon>
        <taxon>Teleostei</taxon>
        <taxon>Protacanthopterygii</taxon>
        <taxon>Esociformes</taxon>
        <taxon>Umbridae</taxon>
        <taxon>Umbra</taxon>
    </lineage>
</organism>
<evidence type="ECO:0000313" key="9">
    <source>
        <dbReference type="EMBL" id="KAL0964640.1"/>
    </source>
</evidence>
<evidence type="ECO:0000256" key="3">
    <source>
        <dbReference type="ARBA" id="ARBA00023125"/>
    </source>
</evidence>
<dbReference type="PROSITE" id="PS50960">
    <property type="entry name" value="HTH_PSQ"/>
    <property type="match status" value="1"/>
</dbReference>
<dbReference type="EMBL" id="JAGEUA010000010">
    <property type="protein sequence ID" value="KAL0964640.1"/>
    <property type="molecule type" value="Genomic_DNA"/>
</dbReference>
<evidence type="ECO:0000256" key="4">
    <source>
        <dbReference type="ARBA" id="ARBA00023163"/>
    </source>
</evidence>
<gene>
    <name evidence="9" type="ORF">UPYG_G00326890</name>
</gene>
<keyword evidence="10" id="KW-1185">Reference proteome</keyword>
<dbReference type="Pfam" id="PF05225">
    <property type="entry name" value="HTH_psq"/>
    <property type="match status" value="1"/>
</dbReference>
<evidence type="ECO:0000256" key="2">
    <source>
        <dbReference type="ARBA" id="ARBA00023015"/>
    </source>
</evidence>
<keyword evidence="4" id="KW-0804">Transcription</keyword>
<dbReference type="SUPFAM" id="SSF46689">
    <property type="entry name" value="Homeodomain-like"/>
    <property type="match status" value="1"/>
</dbReference>
<dbReference type="PANTHER" id="PTHR21545:SF14">
    <property type="entry name" value="LIGAND-DEPENDENT COREPRESSOR"/>
    <property type="match status" value="1"/>
</dbReference>
<dbReference type="InterPro" id="IPR007889">
    <property type="entry name" value="HTH_Psq"/>
</dbReference>
<feature type="compositionally biased region" description="Basic and acidic residues" evidence="7">
    <location>
        <begin position="474"/>
        <end position="487"/>
    </location>
</feature>
<name>A0ABD0W627_UMBPY</name>
<keyword evidence="3 6" id="KW-0238">DNA-binding</keyword>
<feature type="region of interest" description="Disordered" evidence="7">
    <location>
        <begin position="564"/>
        <end position="624"/>
    </location>
</feature>
<dbReference type="Proteomes" id="UP001557470">
    <property type="component" value="Unassembled WGS sequence"/>
</dbReference>
<sequence>MASLCRRQQCTIERRGFRQELDSWRHKLIHCVGFESILEGLFGSGLVEDLTLFKDCEPEGISDWSFDENCLFCCLRRDKVKEHLVGLSSPGLQSGTNALLVKDHTKIIRLEKQAEEFLNAVLYNKDVPSFSDPHIPVVAREIMQRMIRQFAAEYTSKTNSSSQESPAAPSPAPKPNPDQSLPPRPSLPTVPPAANPGASAAASVPSQNPVLSKLLMADQDSPLDLTVKKPPPQPVEQDGVLDLSLKKGPARSSASSFCGPQLSQTSTLRGRSLRADGQAGLPMRSLQDGRRENFGHSASFKPVSPLGHALHIKQEVTLESDPELSPNKNQTSRTFDHLSLLSRYGSPSWASKTHFGALLKLRANSGAGDHLKDLPSLLEAAGLFTKSTSCGKAFLQDGRREQVHSISHSPPVDLKIPQVRGVGGLGADASWGSLGPDPHGLASPNCDGSLGRRLRSILPKQGRRGSSGGMDTPAGERDYWGSADSDRPALAGQYPNSDPEADLSNKQPRKKRGRYRQYNTELLEEAIGVVMGGKMSVSKAQTVYGIPHSTLEYKVKERLGTLKHPPKKKLKLMSHMEDLEGTEPPEGQEALDTPRVSQSDTGETSPVPRENSRELRSTGLSPDE</sequence>
<feature type="compositionally biased region" description="Polar residues" evidence="7">
    <location>
        <begin position="252"/>
        <end position="269"/>
    </location>
</feature>
<dbReference type="GO" id="GO:0005634">
    <property type="term" value="C:nucleus"/>
    <property type="evidence" value="ECO:0007669"/>
    <property type="project" value="UniProtKB-SubCell"/>
</dbReference>
<dbReference type="FunFam" id="1.10.10.60:FF:000019">
    <property type="entry name" value="Ligand-dependent corepressor isoform 1"/>
    <property type="match status" value="1"/>
</dbReference>
<feature type="domain" description="HTH psq-type" evidence="8">
    <location>
        <begin position="509"/>
        <end position="561"/>
    </location>
</feature>
<evidence type="ECO:0000256" key="6">
    <source>
        <dbReference type="PROSITE-ProRule" id="PRU00320"/>
    </source>
</evidence>
<evidence type="ECO:0000256" key="1">
    <source>
        <dbReference type="ARBA" id="ARBA00004123"/>
    </source>
</evidence>
<keyword evidence="5 6" id="KW-0539">Nucleus</keyword>
<comment type="caution">
    <text evidence="9">The sequence shown here is derived from an EMBL/GenBank/DDBJ whole genome shotgun (WGS) entry which is preliminary data.</text>
</comment>
<evidence type="ECO:0000313" key="10">
    <source>
        <dbReference type="Proteomes" id="UP001557470"/>
    </source>
</evidence>
<accession>A0ABD0W627</accession>
<evidence type="ECO:0000256" key="7">
    <source>
        <dbReference type="SAM" id="MobiDB-lite"/>
    </source>
</evidence>
<feature type="compositionally biased region" description="Pro residues" evidence="7">
    <location>
        <begin position="168"/>
        <end position="194"/>
    </location>
</feature>
<protein>
    <recommendedName>
        <fullName evidence="8">HTH psq-type domain-containing protein</fullName>
    </recommendedName>
</protein>
<comment type="subcellular location">
    <subcellularLocation>
        <location evidence="1 6">Nucleus</location>
    </subcellularLocation>
</comment>
<feature type="compositionally biased region" description="Polar residues" evidence="7">
    <location>
        <begin position="595"/>
        <end position="604"/>
    </location>
</feature>
<dbReference type="PANTHER" id="PTHR21545">
    <property type="entry name" value="TRANSCRIPTION FACTOR MLR1/2"/>
    <property type="match status" value="1"/>
</dbReference>
<dbReference type="GO" id="GO:0003677">
    <property type="term" value="F:DNA binding"/>
    <property type="evidence" value="ECO:0007669"/>
    <property type="project" value="UniProtKB-UniRule"/>
</dbReference>
<proteinExistence type="predicted"/>
<feature type="region of interest" description="Disordered" evidence="7">
    <location>
        <begin position="251"/>
        <end position="278"/>
    </location>
</feature>
<dbReference type="InterPro" id="IPR009057">
    <property type="entry name" value="Homeodomain-like_sf"/>
</dbReference>
<feature type="region of interest" description="Disordered" evidence="7">
    <location>
        <begin position="153"/>
        <end position="206"/>
    </location>
</feature>
<feature type="region of interest" description="Disordered" evidence="7">
    <location>
        <begin position="435"/>
        <end position="517"/>
    </location>
</feature>